<dbReference type="Proteomes" id="UP000193870">
    <property type="component" value="Unassembled WGS sequence"/>
</dbReference>
<dbReference type="Gene3D" id="2.40.160.20">
    <property type="match status" value="1"/>
</dbReference>
<feature type="domain" description="Outer membrane protein beta-barrel" evidence="7">
    <location>
        <begin position="28"/>
        <end position="226"/>
    </location>
</feature>
<dbReference type="PANTHER" id="PTHR34001">
    <property type="entry name" value="BLL7405 PROTEIN"/>
    <property type="match status" value="1"/>
</dbReference>
<dbReference type="Pfam" id="PF13505">
    <property type="entry name" value="OMP_b-brl"/>
    <property type="match status" value="1"/>
</dbReference>
<dbReference type="RefSeq" id="WP_085854638.1">
    <property type="nucleotide sequence ID" value="NZ_FOPF01000007.1"/>
</dbReference>
<comment type="subcellular location">
    <subcellularLocation>
        <location evidence="1">Membrane</location>
    </subcellularLocation>
</comment>
<keyword evidence="2 6" id="KW-0732">Signal</keyword>
<feature type="compositionally biased region" description="Pro residues" evidence="5">
    <location>
        <begin position="28"/>
        <end position="40"/>
    </location>
</feature>
<evidence type="ECO:0000256" key="3">
    <source>
        <dbReference type="ARBA" id="ARBA00023136"/>
    </source>
</evidence>
<dbReference type="GO" id="GO:0016020">
    <property type="term" value="C:membrane"/>
    <property type="evidence" value="ECO:0007669"/>
    <property type="project" value="UniProtKB-SubCell"/>
</dbReference>
<dbReference type="AlphaFoldDB" id="A0A1Y5T9M1"/>
<protein>
    <recommendedName>
        <fullName evidence="7">Outer membrane protein beta-barrel domain-containing protein</fullName>
    </recommendedName>
</protein>
<evidence type="ECO:0000256" key="6">
    <source>
        <dbReference type="SAM" id="SignalP"/>
    </source>
</evidence>
<proteinExistence type="inferred from homology"/>
<organism evidence="8 9">
    <name type="scientific">Palleronia marisminoris</name>
    <dbReference type="NCBI Taxonomy" id="315423"/>
    <lineage>
        <taxon>Bacteria</taxon>
        <taxon>Pseudomonadati</taxon>
        <taxon>Pseudomonadota</taxon>
        <taxon>Alphaproteobacteria</taxon>
        <taxon>Rhodobacterales</taxon>
        <taxon>Roseobacteraceae</taxon>
        <taxon>Palleronia</taxon>
    </lineage>
</organism>
<feature type="signal peptide" evidence="6">
    <location>
        <begin position="1"/>
        <end position="19"/>
    </location>
</feature>
<evidence type="ECO:0000313" key="9">
    <source>
        <dbReference type="Proteomes" id="UP000193870"/>
    </source>
</evidence>
<dbReference type="InterPro" id="IPR051692">
    <property type="entry name" value="OMP-like"/>
</dbReference>
<accession>A0A1Y5T9M1</accession>
<dbReference type="InterPro" id="IPR027385">
    <property type="entry name" value="Beta-barrel_OMP"/>
</dbReference>
<feature type="region of interest" description="Disordered" evidence="5">
    <location>
        <begin position="23"/>
        <end position="42"/>
    </location>
</feature>
<feature type="chain" id="PRO_5011008919" description="Outer membrane protein beta-barrel domain-containing protein" evidence="6">
    <location>
        <begin position="20"/>
        <end position="226"/>
    </location>
</feature>
<comment type="similarity">
    <text evidence="4">Belongs to the Omp25/RopB family.</text>
</comment>
<evidence type="ECO:0000256" key="1">
    <source>
        <dbReference type="ARBA" id="ARBA00004370"/>
    </source>
</evidence>
<keyword evidence="9" id="KW-1185">Reference proteome</keyword>
<evidence type="ECO:0000256" key="2">
    <source>
        <dbReference type="ARBA" id="ARBA00022729"/>
    </source>
</evidence>
<gene>
    <name evidence="8" type="ORF">PAM7066_02644</name>
</gene>
<sequence>MKTICLLAAAVLAAGSAHAGGVTAPALDPQPQPQPQPAPIPVSQLDWTGGYVGASLGYGDVDAEIVEPLDLDASGAIGGVFAGYQHDFGSFVLGAELDANLANLDVDVDAIDLDGVDISVDRLHRLKVRAGYDAGRALVYGVAGAAYGNLHVEVDDLDGLSGEDDASDWGYVVGAGADVLVSDRVSIGGEVLYHKFDALADADELGAEQGLDAEVITFQARVAYRF</sequence>
<dbReference type="PANTHER" id="PTHR34001:SF3">
    <property type="entry name" value="BLL7405 PROTEIN"/>
    <property type="match status" value="1"/>
</dbReference>
<dbReference type="EMBL" id="FWFV01000007">
    <property type="protein sequence ID" value="SLN55403.1"/>
    <property type="molecule type" value="Genomic_DNA"/>
</dbReference>
<dbReference type="STRING" id="315423.SAMN04488020_107171"/>
<dbReference type="OrthoDB" id="268975at2"/>
<dbReference type="InterPro" id="IPR011250">
    <property type="entry name" value="OMP/PagP_B-barrel"/>
</dbReference>
<evidence type="ECO:0000256" key="5">
    <source>
        <dbReference type="SAM" id="MobiDB-lite"/>
    </source>
</evidence>
<reference evidence="8 9" key="1">
    <citation type="submission" date="2017-03" db="EMBL/GenBank/DDBJ databases">
        <authorList>
            <person name="Afonso C.L."/>
            <person name="Miller P.J."/>
            <person name="Scott M.A."/>
            <person name="Spackman E."/>
            <person name="Goraichik I."/>
            <person name="Dimitrov K.M."/>
            <person name="Suarez D.L."/>
            <person name="Swayne D.E."/>
        </authorList>
    </citation>
    <scope>NUCLEOTIDE SEQUENCE [LARGE SCALE GENOMIC DNA]</scope>
    <source>
        <strain evidence="8 9">CECT 7066</strain>
    </source>
</reference>
<keyword evidence="3" id="KW-0472">Membrane</keyword>
<evidence type="ECO:0000313" key="8">
    <source>
        <dbReference type="EMBL" id="SLN55403.1"/>
    </source>
</evidence>
<name>A0A1Y5T9M1_9RHOB</name>
<evidence type="ECO:0000259" key="7">
    <source>
        <dbReference type="Pfam" id="PF13505"/>
    </source>
</evidence>
<evidence type="ECO:0000256" key="4">
    <source>
        <dbReference type="ARBA" id="ARBA00038306"/>
    </source>
</evidence>
<dbReference type="SUPFAM" id="SSF56925">
    <property type="entry name" value="OMPA-like"/>
    <property type="match status" value="1"/>
</dbReference>